<organism evidence="12 13">
    <name type="scientific">Paenibacillus hodogayensis</name>
    <dbReference type="NCBI Taxonomy" id="279208"/>
    <lineage>
        <taxon>Bacteria</taxon>
        <taxon>Bacillati</taxon>
        <taxon>Bacillota</taxon>
        <taxon>Bacilli</taxon>
        <taxon>Bacillales</taxon>
        <taxon>Paenibacillaceae</taxon>
        <taxon>Paenibacillus</taxon>
    </lineage>
</organism>
<keyword evidence="5" id="KW-0216">Detoxification</keyword>
<comment type="catalytic activity">
    <reaction evidence="11">
        <text>3 propionate 3-nitronate + 3 O2 + H2O = 3 3-oxopropanoate + 2 nitrate + nitrite + H2O2 + 3 H(+)</text>
        <dbReference type="Rhea" id="RHEA:57332"/>
        <dbReference type="ChEBI" id="CHEBI:15377"/>
        <dbReference type="ChEBI" id="CHEBI:15378"/>
        <dbReference type="ChEBI" id="CHEBI:15379"/>
        <dbReference type="ChEBI" id="CHEBI:16240"/>
        <dbReference type="ChEBI" id="CHEBI:16301"/>
        <dbReference type="ChEBI" id="CHEBI:17632"/>
        <dbReference type="ChEBI" id="CHEBI:33190"/>
        <dbReference type="ChEBI" id="CHEBI:136067"/>
    </reaction>
</comment>
<keyword evidence="8 12" id="KW-0560">Oxidoreductase</keyword>
<dbReference type="Gene3D" id="3.20.20.70">
    <property type="entry name" value="Aldolase class I"/>
    <property type="match status" value="1"/>
</dbReference>
<dbReference type="InterPro" id="IPR013785">
    <property type="entry name" value="Aldolase_TIM"/>
</dbReference>
<comment type="caution">
    <text evidence="12">The sequence shown here is derived from an EMBL/GenBank/DDBJ whole genome shotgun (WGS) entry which is preliminary data.</text>
</comment>
<keyword evidence="13" id="KW-1185">Reference proteome</keyword>
<evidence type="ECO:0000256" key="8">
    <source>
        <dbReference type="ARBA" id="ARBA00023002"/>
    </source>
</evidence>
<dbReference type="CDD" id="cd04730">
    <property type="entry name" value="NPD_like"/>
    <property type="match status" value="1"/>
</dbReference>
<protein>
    <recommendedName>
        <fullName evidence="4">Probable nitronate monooxygenase</fullName>
    </recommendedName>
    <alternativeName>
        <fullName evidence="10">Propionate 3-nitronate monooxygenase</fullName>
    </alternativeName>
</protein>
<sequence>MRLSLHTELCRLFGIQYPIFVAGMAGGPGNAGLAAAVSKAGGLGTLGAAYMEPEAIRTAIRDIRERTSEPFAVNLFCDPHGDDNARTEEVQRELDPIRETLGLPKATREAVSSPDRLPEQFAVLLEERVPVISTAFGVLPAPMMEQAKAAGIRIVAMATTVDEALLVEQSGCDAVVAQGFEAGGHRGTFDVSRRPQGGDIGTMALVPQMADGVRIPVIAAGGIMDGRGLVAALALGAQGVQMGTRFLTSSESGAHPVYQRKLLDSTEDSTVVTRAFSGRPARGVVNAFIRTWDKSGIAPLPFPTQNTATRDIRNAAAAQQNAEYMSLWAGQGLRMLTSGQSAETIVQETMEQARSLLYAEKG</sequence>
<keyword evidence="6" id="KW-0285">Flavoprotein</keyword>
<comment type="similarity">
    <text evidence="3">Belongs to the nitronate monooxygenase family. NMO class I subfamily.</text>
</comment>
<keyword evidence="9" id="KW-0503">Monooxygenase</keyword>
<dbReference type="Proteomes" id="UP001589619">
    <property type="component" value="Unassembled WGS sequence"/>
</dbReference>
<evidence type="ECO:0000313" key="13">
    <source>
        <dbReference type="Proteomes" id="UP001589619"/>
    </source>
</evidence>
<name>A0ABV5VY42_9BACL</name>
<evidence type="ECO:0000256" key="7">
    <source>
        <dbReference type="ARBA" id="ARBA00022643"/>
    </source>
</evidence>
<dbReference type="RefSeq" id="WP_344902422.1">
    <property type="nucleotide sequence ID" value="NZ_BAAAYO010000001.1"/>
</dbReference>
<evidence type="ECO:0000256" key="10">
    <source>
        <dbReference type="ARBA" id="ARBA00031155"/>
    </source>
</evidence>
<reference evidence="12 13" key="1">
    <citation type="submission" date="2024-09" db="EMBL/GenBank/DDBJ databases">
        <authorList>
            <person name="Sun Q."/>
            <person name="Mori K."/>
        </authorList>
    </citation>
    <scope>NUCLEOTIDE SEQUENCE [LARGE SCALE GENOMIC DNA]</scope>
    <source>
        <strain evidence="12 13">JCM 12520</strain>
    </source>
</reference>
<proteinExistence type="inferred from homology"/>
<dbReference type="Pfam" id="PF03060">
    <property type="entry name" value="NMO"/>
    <property type="match status" value="1"/>
</dbReference>
<comment type="cofactor">
    <cofactor evidence="1">
        <name>FMN</name>
        <dbReference type="ChEBI" id="CHEBI:58210"/>
    </cofactor>
</comment>
<dbReference type="SUPFAM" id="SSF51412">
    <property type="entry name" value="Inosine monophosphate dehydrogenase (IMPDH)"/>
    <property type="match status" value="1"/>
</dbReference>
<evidence type="ECO:0000256" key="5">
    <source>
        <dbReference type="ARBA" id="ARBA00022575"/>
    </source>
</evidence>
<evidence type="ECO:0000313" key="12">
    <source>
        <dbReference type="EMBL" id="MFB9753080.1"/>
    </source>
</evidence>
<dbReference type="GO" id="GO:0016491">
    <property type="term" value="F:oxidoreductase activity"/>
    <property type="evidence" value="ECO:0007669"/>
    <property type="project" value="UniProtKB-KW"/>
</dbReference>
<dbReference type="InterPro" id="IPR004136">
    <property type="entry name" value="NMO"/>
</dbReference>
<accession>A0ABV5VY42</accession>
<evidence type="ECO:0000256" key="3">
    <source>
        <dbReference type="ARBA" id="ARBA00009881"/>
    </source>
</evidence>
<evidence type="ECO:0000256" key="6">
    <source>
        <dbReference type="ARBA" id="ARBA00022630"/>
    </source>
</evidence>
<dbReference type="EMBL" id="JBHMAG010000012">
    <property type="protein sequence ID" value="MFB9753080.1"/>
    <property type="molecule type" value="Genomic_DNA"/>
</dbReference>
<evidence type="ECO:0000256" key="11">
    <source>
        <dbReference type="ARBA" id="ARBA00049401"/>
    </source>
</evidence>
<keyword evidence="7" id="KW-0288">FMN</keyword>
<evidence type="ECO:0000256" key="4">
    <source>
        <dbReference type="ARBA" id="ARBA00013457"/>
    </source>
</evidence>
<evidence type="ECO:0000256" key="9">
    <source>
        <dbReference type="ARBA" id="ARBA00023033"/>
    </source>
</evidence>
<dbReference type="PANTHER" id="PTHR42747:SF3">
    <property type="entry name" value="NITRONATE MONOOXYGENASE-RELATED"/>
    <property type="match status" value="1"/>
</dbReference>
<evidence type="ECO:0000256" key="2">
    <source>
        <dbReference type="ARBA" id="ARBA00003535"/>
    </source>
</evidence>
<dbReference type="PANTHER" id="PTHR42747">
    <property type="entry name" value="NITRONATE MONOOXYGENASE-RELATED"/>
    <property type="match status" value="1"/>
</dbReference>
<evidence type="ECO:0000256" key="1">
    <source>
        <dbReference type="ARBA" id="ARBA00001917"/>
    </source>
</evidence>
<comment type="function">
    <text evidence="2">Nitronate monooxygenase that uses molecular oxygen to catalyze the oxidative denitrification of alkyl nitronates. Acts on propionate 3-nitronate (P3N), the presumed physiological substrate. Probably functions in the detoxification of P3N, a metabolic poison produced by plants and fungi as a defense mechanism.</text>
</comment>
<gene>
    <name evidence="12" type="ORF">ACFFNY_16060</name>
</gene>